<gene>
    <name evidence="1" type="ORF">GOMPHAMPRED_005369</name>
</gene>
<dbReference type="Proteomes" id="UP000664169">
    <property type="component" value="Unassembled WGS sequence"/>
</dbReference>
<evidence type="ECO:0000313" key="1">
    <source>
        <dbReference type="EMBL" id="CAF9929321.1"/>
    </source>
</evidence>
<dbReference type="GO" id="GO:0006401">
    <property type="term" value="P:RNA catabolic process"/>
    <property type="evidence" value="ECO:0007669"/>
    <property type="project" value="InterPro"/>
</dbReference>
<dbReference type="AlphaFoldDB" id="A0A8H3FNJ0"/>
<accession>A0A8H3FNJ0</accession>
<proteinExistence type="predicted"/>
<dbReference type="EMBL" id="CAJPDQ010000032">
    <property type="protein sequence ID" value="CAF9929321.1"/>
    <property type="molecule type" value="Genomic_DNA"/>
</dbReference>
<keyword evidence="2" id="KW-1185">Reference proteome</keyword>
<name>A0A8H3FNJ0_9LECA</name>
<dbReference type="InterPro" id="IPR013924">
    <property type="entry name" value="RNase_H2_suC"/>
</dbReference>
<organism evidence="1 2">
    <name type="scientific">Gomphillus americanus</name>
    <dbReference type="NCBI Taxonomy" id="1940652"/>
    <lineage>
        <taxon>Eukaryota</taxon>
        <taxon>Fungi</taxon>
        <taxon>Dikarya</taxon>
        <taxon>Ascomycota</taxon>
        <taxon>Pezizomycotina</taxon>
        <taxon>Lecanoromycetes</taxon>
        <taxon>OSLEUM clade</taxon>
        <taxon>Ostropomycetidae</taxon>
        <taxon>Ostropales</taxon>
        <taxon>Graphidaceae</taxon>
        <taxon>Gomphilloideae</taxon>
        <taxon>Gomphillus</taxon>
    </lineage>
</organism>
<comment type="caution">
    <text evidence="1">The sequence shown here is derived from an EMBL/GenBank/DDBJ whole genome shotgun (WGS) entry which is preliminary data.</text>
</comment>
<evidence type="ECO:0000313" key="2">
    <source>
        <dbReference type="Proteomes" id="UP000664169"/>
    </source>
</evidence>
<dbReference type="CDD" id="cd09271">
    <property type="entry name" value="RNase_H2-C"/>
    <property type="match status" value="1"/>
</dbReference>
<dbReference type="Pfam" id="PF08615">
    <property type="entry name" value="RNase_H2_suC"/>
    <property type="match status" value="1"/>
</dbReference>
<reference evidence="1" key="1">
    <citation type="submission" date="2021-03" db="EMBL/GenBank/DDBJ databases">
        <authorList>
            <person name="Tagirdzhanova G."/>
        </authorList>
    </citation>
    <scope>NUCLEOTIDE SEQUENCE</scope>
</reference>
<dbReference type="PANTHER" id="PTHR47204">
    <property type="entry name" value="OS02G0168900 PROTEIN"/>
    <property type="match status" value="1"/>
</dbReference>
<protein>
    <submittedName>
        <fullName evidence="1">Uncharacterized protein</fullName>
    </submittedName>
</protein>
<dbReference type="Gene3D" id="2.40.128.680">
    <property type="match status" value="1"/>
</dbReference>
<dbReference type="GO" id="GO:0032299">
    <property type="term" value="C:ribonuclease H2 complex"/>
    <property type="evidence" value="ECO:0007669"/>
    <property type="project" value="InterPro"/>
</dbReference>
<dbReference type="PANTHER" id="PTHR47204:SF1">
    <property type="entry name" value="RIBONUCLEASE H2 SUBUNIT C"/>
    <property type="match status" value="1"/>
</dbReference>
<sequence length="169" mass="19150">MSTDSGTRTSKALKMRMAMVNHRPQPVTQRSTDISITDTQVEIAYFRGRKLLGRTTKLPEGYRVVSSEKQPVLLQQELQQEFSAFSRIAARRDAAADESDEDCGDFSADIFLNGNGPDDVVQHEIMEEISTFDKVTVWEHEVLPDAQEQFTRGVEEWLAFAKTIHNTDL</sequence>
<dbReference type="OrthoDB" id="6222486at2759"/>